<reference evidence="2 3" key="1">
    <citation type="journal article" date="2017" name="Gigascience">
        <title>Genome sequence of the small brown planthopper, Laodelphax striatellus.</title>
        <authorList>
            <person name="Zhu J."/>
            <person name="Jiang F."/>
            <person name="Wang X."/>
            <person name="Yang P."/>
            <person name="Bao Y."/>
            <person name="Zhao W."/>
            <person name="Wang W."/>
            <person name="Lu H."/>
            <person name="Wang Q."/>
            <person name="Cui N."/>
            <person name="Li J."/>
            <person name="Chen X."/>
            <person name="Luo L."/>
            <person name="Yu J."/>
            <person name="Kang L."/>
            <person name="Cui F."/>
        </authorList>
    </citation>
    <scope>NUCLEOTIDE SEQUENCE [LARGE SCALE GENOMIC DNA]</scope>
    <source>
        <strain evidence="2">Lst14</strain>
    </source>
</reference>
<evidence type="ECO:0000313" key="2">
    <source>
        <dbReference type="EMBL" id="RZF32733.1"/>
    </source>
</evidence>
<dbReference type="OrthoDB" id="6641737at2759"/>
<keyword evidence="3" id="KW-1185">Reference proteome</keyword>
<evidence type="ECO:0008006" key="4">
    <source>
        <dbReference type="Google" id="ProtNLM"/>
    </source>
</evidence>
<gene>
    <name evidence="2" type="ORF">LSTR_LSTR005926</name>
</gene>
<proteinExistence type="predicted"/>
<accession>A0A482WGW5</accession>
<feature type="region of interest" description="Disordered" evidence="1">
    <location>
        <begin position="1"/>
        <end position="76"/>
    </location>
</feature>
<organism evidence="2 3">
    <name type="scientific">Laodelphax striatellus</name>
    <name type="common">Small brown planthopper</name>
    <name type="synonym">Delphax striatella</name>
    <dbReference type="NCBI Taxonomy" id="195883"/>
    <lineage>
        <taxon>Eukaryota</taxon>
        <taxon>Metazoa</taxon>
        <taxon>Ecdysozoa</taxon>
        <taxon>Arthropoda</taxon>
        <taxon>Hexapoda</taxon>
        <taxon>Insecta</taxon>
        <taxon>Pterygota</taxon>
        <taxon>Neoptera</taxon>
        <taxon>Paraneoptera</taxon>
        <taxon>Hemiptera</taxon>
        <taxon>Auchenorrhyncha</taxon>
        <taxon>Fulgoroidea</taxon>
        <taxon>Delphacidae</taxon>
        <taxon>Criomorphinae</taxon>
        <taxon>Laodelphax</taxon>
    </lineage>
</organism>
<comment type="caution">
    <text evidence="2">The sequence shown here is derived from an EMBL/GenBank/DDBJ whole genome shotgun (WGS) entry which is preliminary data.</text>
</comment>
<dbReference type="AlphaFoldDB" id="A0A482WGW5"/>
<name>A0A482WGW5_LAOST</name>
<dbReference type="Proteomes" id="UP000291343">
    <property type="component" value="Unassembled WGS sequence"/>
</dbReference>
<dbReference type="InParanoid" id="A0A482WGW5"/>
<sequence>MASNNLNDSDIDALLEGDLSEDSDEDYFLDNSDDDPDYVQQEFQNNQDSQSEMEEMDESQTSDQLQPATIPAAPRRVRNQQLNASSAWDDEDSVPTLEVFNENSGVTENFNLDDSNSVVDFFDYFVDNRVIDIFKQQTNLYARQKLRKMREVVEL</sequence>
<dbReference type="EMBL" id="QKKF02036096">
    <property type="protein sequence ID" value="RZF32733.1"/>
    <property type="molecule type" value="Genomic_DNA"/>
</dbReference>
<feature type="compositionally biased region" description="Acidic residues" evidence="1">
    <location>
        <begin position="51"/>
        <end position="60"/>
    </location>
</feature>
<evidence type="ECO:0000256" key="1">
    <source>
        <dbReference type="SAM" id="MobiDB-lite"/>
    </source>
</evidence>
<feature type="compositionally biased region" description="Acidic residues" evidence="1">
    <location>
        <begin position="9"/>
        <end position="37"/>
    </location>
</feature>
<protein>
    <recommendedName>
        <fullName evidence="4">PiggyBac transposable element-derived protein domain-containing protein</fullName>
    </recommendedName>
</protein>
<evidence type="ECO:0000313" key="3">
    <source>
        <dbReference type="Proteomes" id="UP000291343"/>
    </source>
</evidence>